<gene>
    <name evidence="1" type="ORF">EUGRSUZ_E02750</name>
</gene>
<dbReference type="AlphaFoldDB" id="A0A059C845"/>
<reference evidence="1" key="1">
    <citation type="submission" date="2013-07" db="EMBL/GenBank/DDBJ databases">
        <title>The genome of Eucalyptus grandis.</title>
        <authorList>
            <person name="Schmutz J."/>
            <person name="Hayes R."/>
            <person name="Myburg A."/>
            <person name="Tuskan G."/>
            <person name="Grattapaglia D."/>
            <person name="Rokhsar D.S."/>
        </authorList>
    </citation>
    <scope>NUCLEOTIDE SEQUENCE</scope>
    <source>
        <tissue evidence="1">Leaf extractions</tissue>
    </source>
</reference>
<name>A0A059C845_EUCGR</name>
<accession>A0A059C845</accession>
<evidence type="ECO:0000313" key="1">
    <source>
        <dbReference type="EMBL" id="KCW74110.1"/>
    </source>
</evidence>
<proteinExistence type="predicted"/>
<protein>
    <submittedName>
        <fullName evidence="1">Uncharacterized protein</fullName>
    </submittedName>
</protein>
<dbReference type="Gramene" id="KCW74110">
    <property type="protein sequence ID" value="KCW74110"/>
    <property type="gene ID" value="EUGRSUZ_E02750"/>
</dbReference>
<dbReference type="InParanoid" id="A0A059C845"/>
<dbReference type="OMA" id="MFLEGAD"/>
<sequence length="322" mass="31998">MLPDINKLIPTCTSQKPFDKHAHVDADREFRVVIVPPHERILHHVIPQAHRHVVGARRQQAPPVRRELDLPHGVPVAVEHGDGDAVAPHVPNPNALVDGGGGDHAVVVLVPVEGEDLGLVGGEDHGGAGLPDVPDAGGAVAGGGGEDVGVAGVPGGGVDAVGVLLEGADAGGAVDGPELDGVVPGGGEEGVAAGGVVVDALDLAGVLVEGAERVAGGREGGVVELDGAVGDGGDEEGVVRFRPGDVVDAVGGVEGGDLGDGGARGGRQGEDVEAAVAEDAEVLGGRRREAVLVEGAELDGIFSGKGCFETSDELYPFSSGYL</sequence>
<organism evidence="1">
    <name type="scientific">Eucalyptus grandis</name>
    <name type="common">Flooded gum</name>
    <dbReference type="NCBI Taxonomy" id="71139"/>
    <lineage>
        <taxon>Eukaryota</taxon>
        <taxon>Viridiplantae</taxon>
        <taxon>Streptophyta</taxon>
        <taxon>Embryophyta</taxon>
        <taxon>Tracheophyta</taxon>
        <taxon>Spermatophyta</taxon>
        <taxon>Magnoliopsida</taxon>
        <taxon>eudicotyledons</taxon>
        <taxon>Gunneridae</taxon>
        <taxon>Pentapetalae</taxon>
        <taxon>rosids</taxon>
        <taxon>malvids</taxon>
        <taxon>Myrtales</taxon>
        <taxon>Myrtaceae</taxon>
        <taxon>Myrtoideae</taxon>
        <taxon>Eucalypteae</taxon>
        <taxon>Eucalyptus</taxon>
    </lineage>
</organism>
<dbReference type="EMBL" id="KK198757">
    <property type="protein sequence ID" value="KCW74110.1"/>
    <property type="molecule type" value="Genomic_DNA"/>
</dbReference>